<organism evidence="2 3">
    <name type="scientific">Solanum tuberosum</name>
    <name type="common">Potato</name>
    <dbReference type="NCBI Taxonomy" id="4113"/>
    <lineage>
        <taxon>Eukaryota</taxon>
        <taxon>Viridiplantae</taxon>
        <taxon>Streptophyta</taxon>
        <taxon>Embryophyta</taxon>
        <taxon>Tracheophyta</taxon>
        <taxon>Spermatophyta</taxon>
        <taxon>Magnoliopsida</taxon>
        <taxon>eudicotyledons</taxon>
        <taxon>Gunneridae</taxon>
        <taxon>Pentapetalae</taxon>
        <taxon>asterids</taxon>
        <taxon>lamiids</taxon>
        <taxon>Solanales</taxon>
        <taxon>Solanaceae</taxon>
        <taxon>Solanoideae</taxon>
        <taxon>Solaneae</taxon>
        <taxon>Solanum</taxon>
    </lineage>
</organism>
<evidence type="ECO:0000256" key="1">
    <source>
        <dbReference type="SAM" id="MobiDB-lite"/>
    </source>
</evidence>
<proteinExistence type="predicted"/>
<feature type="compositionally biased region" description="Basic and acidic residues" evidence="1">
    <location>
        <begin position="10"/>
        <end position="33"/>
    </location>
</feature>
<keyword evidence="3" id="KW-1185">Reference proteome</keyword>
<evidence type="ECO:0000313" key="2">
    <source>
        <dbReference type="EMBL" id="KAH0738163.1"/>
    </source>
</evidence>
<gene>
    <name evidence="2" type="ORF">KY290_036868</name>
</gene>
<comment type="caution">
    <text evidence="2">The sequence shown here is derived from an EMBL/GenBank/DDBJ whole genome shotgun (WGS) entry which is preliminary data.</text>
</comment>
<dbReference type="EMBL" id="JAIVGD010000028">
    <property type="protein sequence ID" value="KAH0738163.1"/>
    <property type="molecule type" value="Genomic_DNA"/>
</dbReference>
<evidence type="ECO:0000313" key="3">
    <source>
        <dbReference type="Proteomes" id="UP000826656"/>
    </source>
</evidence>
<accession>A0ABQ7TUQ6</accession>
<sequence>MKDRKKKKKDQNIEDKTKKKEKEEAESSKGKEKAKFDDCFICDGPHMARNSPMREKIVNCLLAETDDVEPEEDPMAYVNTLIVLLSKKEAALSQFISARAPNQTGGGFLLDP</sequence>
<reference evidence="2 3" key="1">
    <citation type="journal article" date="2021" name="bioRxiv">
        <title>Chromosome-scale and haplotype-resolved genome assembly of a tetraploid potato cultivar.</title>
        <authorList>
            <person name="Sun H."/>
            <person name="Jiao W.-B."/>
            <person name="Krause K."/>
            <person name="Campoy J.A."/>
            <person name="Goel M."/>
            <person name="Folz-Donahue K."/>
            <person name="Kukat C."/>
            <person name="Huettel B."/>
            <person name="Schneeberger K."/>
        </authorList>
    </citation>
    <scope>NUCLEOTIDE SEQUENCE [LARGE SCALE GENOMIC DNA]</scope>
    <source>
        <strain evidence="2">SolTubOtavaFocal</strain>
        <tissue evidence="2">Leaves</tissue>
    </source>
</reference>
<dbReference type="Proteomes" id="UP000826656">
    <property type="component" value="Unassembled WGS sequence"/>
</dbReference>
<name>A0ABQ7TUQ6_SOLTU</name>
<protein>
    <submittedName>
        <fullName evidence="2">Uncharacterized protein</fullName>
    </submittedName>
</protein>
<feature type="region of interest" description="Disordered" evidence="1">
    <location>
        <begin position="1"/>
        <end position="33"/>
    </location>
</feature>